<keyword evidence="2" id="KW-1185">Reference proteome</keyword>
<protein>
    <submittedName>
        <fullName evidence="1">Uncharacterized protein</fullName>
    </submittedName>
</protein>
<proteinExistence type="predicted"/>
<evidence type="ECO:0000313" key="1">
    <source>
        <dbReference type="EMBL" id="KNC94292.1"/>
    </source>
</evidence>
<comment type="caution">
    <text evidence="1">The sequence shown here is derived from an EMBL/GenBank/DDBJ whole genome shotgun (WGS) entry which is preliminary data.</text>
</comment>
<reference evidence="1 2" key="1">
    <citation type="journal article" date="2015" name="Appl. Environ. Microbiol.">
        <title>The Enterobacterium Trabulsiella odontotermitis Presents Novel Adaptations Related to Its Association with Fungus-Growing Termites.</title>
        <authorList>
            <person name="Sapountzis P."/>
            <person name="Gruntjes T."/>
            <person name="Otani S."/>
            <person name="Estevez J."/>
            <person name="da Costa R.R."/>
            <person name="Plunkett G.3rd."/>
            <person name="Perna N.T."/>
            <person name="Poulsen M."/>
        </authorList>
    </citation>
    <scope>NUCLEOTIDE SEQUENCE [LARGE SCALE GENOMIC DNA]</scope>
    <source>
        <strain evidence="1 2">12</strain>
    </source>
</reference>
<gene>
    <name evidence="1" type="ORF">GM31_15205</name>
</gene>
<dbReference type="PATRIC" id="fig|379893.4.peg.3086"/>
<dbReference type="Proteomes" id="UP000037393">
    <property type="component" value="Unassembled WGS sequence"/>
</dbReference>
<dbReference type="EMBL" id="JNGI01000029">
    <property type="protein sequence ID" value="KNC94292.1"/>
    <property type="molecule type" value="Genomic_DNA"/>
</dbReference>
<dbReference type="Gene3D" id="3.30.360.10">
    <property type="entry name" value="Dihydrodipicolinate Reductase, domain 2"/>
    <property type="match status" value="1"/>
</dbReference>
<dbReference type="STRING" id="379893.GCA_001297775_03674"/>
<dbReference type="AlphaFoldDB" id="A0A0L0GZB3"/>
<name>A0A0L0GZB3_9ENTR</name>
<evidence type="ECO:0000313" key="2">
    <source>
        <dbReference type="Proteomes" id="UP000037393"/>
    </source>
</evidence>
<organism evidence="1 2">
    <name type="scientific">Trabulsiella odontotermitis</name>
    <dbReference type="NCBI Taxonomy" id="379893"/>
    <lineage>
        <taxon>Bacteria</taxon>
        <taxon>Pseudomonadati</taxon>
        <taxon>Pseudomonadota</taxon>
        <taxon>Gammaproteobacteria</taxon>
        <taxon>Enterobacterales</taxon>
        <taxon>Enterobacteriaceae</taxon>
        <taxon>Trabulsiella</taxon>
    </lineage>
</organism>
<accession>A0A0L0GZB3</accession>
<sequence length="107" mass="12030">MPALTWTLHTGQIDDLLSAIERNTSPLVDGLQGKRALEVITAIYKSAITRRIVSLPIKHDDPFFRTGGLTALAPRFYEKSASVTRFREVDVIPLGKNLDERTHDEQK</sequence>